<comment type="cofactor">
    <cofactor evidence="1">
        <name>FAD</name>
        <dbReference type="ChEBI" id="CHEBI:57692"/>
    </cofactor>
</comment>
<dbReference type="SUPFAM" id="SSF56176">
    <property type="entry name" value="FAD-binding/transporter-associated domain-like"/>
    <property type="match status" value="1"/>
</dbReference>
<dbReference type="OrthoDB" id="407275at2759"/>
<dbReference type="InterPro" id="IPR016169">
    <property type="entry name" value="FAD-bd_PCMH_sub2"/>
</dbReference>
<dbReference type="Pfam" id="PF01565">
    <property type="entry name" value="FAD_binding_4"/>
    <property type="match status" value="1"/>
</dbReference>
<comment type="similarity">
    <text evidence="2">Belongs to the oxygen-dependent FAD-linked oxidoreductase family.</text>
</comment>
<evidence type="ECO:0000256" key="3">
    <source>
        <dbReference type="ARBA" id="ARBA00022630"/>
    </source>
</evidence>
<keyword evidence="4" id="KW-0274">FAD</keyword>
<dbReference type="PROSITE" id="PS51387">
    <property type="entry name" value="FAD_PCMH"/>
    <property type="match status" value="1"/>
</dbReference>
<keyword evidence="3" id="KW-0285">Flavoprotein</keyword>
<feature type="domain" description="FAD-binding PCMH-type" evidence="6">
    <location>
        <begin position="137"/>
        <end position="323"/>
    </location>
</feature>
<keyword evidence="5" id="KW-0560">Oxidoreductase</keyword>
<dbReference type="InterPro" id="IPR006094">
    <property type="entry name" value="Oxid_FAD_bind_N"/>
</dbReference>
<dbReference type="InterPro" id="IPR012951">
    <property type="entry name" value="BBE"/>
</dbReference>
<keyword evidence="8" id="KW-1185">Reference proteome</keyword>
<dbReference type="EMBL" id="JAACJM010000106">
    <property type="protein sequence ID" value="KAF5345995.1"/>
    <property type="molecule type" value="Genomic_DNA"/>
</dbReference>
<name>A0A8H5CQG0_9AGAR</name>
<accession>A0A8H5CQG0</accession>
<evidence type="ECO:0000256" key="2">
    <source>
        <dbReference type="ARBA" id="ARBA00005466"/>
    </source>
</evidence>
<dbReference type="Pfam" id="PF08031">
    <property type="entry name" value="BBE"/>
    <property type="match status" value="1"/>
</dbReference>
<dbReference type="AlphaFoldDB" id="A0A8H5CQG0"/>
<protein>
    <recommendedName>
        <fullName evidence="6">FAD-binding PCMH-type domain-containing protein</fullName>
    </recommendedName>
</protein>
<comment type="caution">
    <text evidence="7">The sequence shown here is derived from an EMBL/GenBank/DDBJ whole genome shotgun (WGS) entry which is preliminary data.</text>
</comment>
<gene>
    <name evidence="7" type="ORF">D9758_013863</name>
</gene>
<dbReference type="InterPro" id="IPR050416">
    <property type="entry name" value="FAD-linked_Oxidoreductase"/>
</dbReference>
<proteinExistence type="inferred from homology"/>
<evidence type="ECO:0000313" key="7">
    <source>
        <dbReference type="EMBL" id="KAF5345995.1"/>
    </source>
</evidence>
<dbReference type="PANTHER" id="PTHR42973:SF39">
    <property type="entry name" value="FAD-BINDING PCMH-TYPE DOMAIN-CONTAINING PROTEIN"/>
    <property type="match status" value="1"/>
</dbReference>
<dbReference type="InterPro" id="IPR016166">
    <property type="entry name" value="FAD-bd_PCMH"/>
</dbReference>
<evidence type="ECO:0000256" key="1">
    <source>
        <dbReference type="ARBA" id="ARBA00001974"/>
    </source>
</evidence>
<dbReference type="GO" id="GO:0071949">
    <property type="term" value="F:FAD binding"/>
    <property type="evidence" value="ECO:0007669"/>
    <property type="project" value="InterPro"/>
</dbReference>
<dbReference type="Proteomes" id="UP000559256">
    <property type="component" value="Unassembled WGS sequence"/>
</dbReference>
<sequence>MKIQKQSTKIASISTPTACTSYQLKLHSVIFSTSTVNHPDTWISLKCDIKPRHPCRPISCLLSGSLGARLFIKPPRSLAMRATSISSLFVSLLLYCLTSLAQNIAQLQEQLQRSNVPAVFPNDPGYANASAPFNMRFSFSPIAIAFPETSQQVAASINAGTAQDLKVVARSGGHSYIANGLGGKSGSLVLDLSRMKAITYDEETKTVKVETGNRLGDIALALNDHGRAMPHGRCTYVGIGGHAGHGGFGFQSRMWGLTLDVVQSVTVVLANGTIATVSENENAELFWNTMSVFVPIPPGHPRRRLLLRNRHFNPIQTFPAPSSATIFNYGWTLDISDASKALSNWQSFVDTDIPPEFGGELVLSKGPSYGQVQLSFFGAYWGSFDTFNSTIAPFKDTLPIVPQSQSVTSGNWFEGLEALVFGALNTSSASETRDTFYAKSLLTPEEVPMTEDAVGAFITYLGTEGFSSNTSWFVEVELYGGTNSAINKVPLDETAFAHRSARFNFQLYASSANKLPPYPDFGFTFVDGMANSITSNMPDDWAWGAYVNYADDRLADWQDRYYGSHYERLQALKRSVDPHDVFYFPESIEE</sequence>
<evidence type="ECO:0000256" key="4">
    <source>
        <dbReference type="ARBA" id="ARBA00022827"/>
    </source>
</evidence>
<dbReference type="GO" id="GO:0016491">
    <property type="term" value="F:oxidoreductase activity"/>
    <property type="evidence" value="ECO:0007669"/>
    <property type="project" value="UniProtKB-KW"/>
</dbReference>
<evidence type="ECO:0000313" key="8">
    <source>
        <dbReference type="Proteomes" id="UP000559256"/>
    </source>
</evidence>
<dbReference type="PANTHER" id="PTHR42973">
    <property type="entry name" value="BINDING OXIDOREDUCTASE, PUTATIVE (AFU_ORTHOLOGUE AFUA_1G17690)-RELATED"/>
    <property type="match status" value="1"/>
</dbReference>
<organism evidence="7 8">
    <name type="scientific">Tetrapyrgos nigripes</name>
    <dbReference type="NCBI Taxonomy" id="182062"/>
    <lineage>
        <taxon>Eukaryota</taxon>
        <taxon>Fungi</taxon>
        <taxon>Dikarya</taxon>
        <taxon>Basidiomycota</taxon>
        <taxon>Agaricomycotina</taxon>
        <taxon>Agaricomycetes</taxon>
        <taxon>Agaricomycetidae</taxon>
        <taxon>Agaricales</taxon>
        <taxon>Marasmiineae</taxon>
        <taxon>Marasmiaceae</taxon>
        <taxon>Tetrapyrgos</taxon>
    </lineage>
</organism>
<dbReference type="InterPro" id="IPR036318">
    <property type="entry name" value="FAD-bd_PCMH-like_sf"/>
</dbReference>
<dbReference type="Gene3D" id="3.40.462.20">
    <property type="match status" value="1"/>
</dbReference>
<evidence type="ECO:0000256" key="5">
    <source>
        <dbReference type="ARBA" id="ARBA00023002"/>
    </source>
</evidence>
<reference evidence="7 8" key="1">
    <citation type="journal article" date="2020" name="ISME J.">
        <title>Uncovering the hidden diversity of litter-decomposition mechanisms in mushroom-forming fungi.</title>
        <authorList>
            <person name="Floudas D."/>
            <person name="Bentzer J."/>
            <person name="Ahren D."/>
            <person name="Johansson T."/>
            <person name="Persson P."/>
            <person name="Tunlid A."/>
        </authorList>
    </citation>
    <scope>NUCLEOTIDE SEQUENCE [LARGE SCALE GENOMIC DNA]</scope>
    <source>
        <strain evidence="7 8">CBS 291.85</strain>
    </source>
</reference>
<dbReference type="Gene3D" id="3.30.465.10">
    <property type="match status" value="1"/>
</dbReference>
<evidence type="ECO:0000259" key="6">
    <source>
        <dbReference type="PROSITE" id="PS51387"/>
    </source>
</evidence>